<reference evidence="5 6" key="1">
    <citation type="submission" date="2023-07" db="EMBL/GenBank/DDBJ databases">
        <title>Sorghum-associated microbial communities from plants grown in Nebraska, USA.</title>
        <authorList>
            <person name="Schachtman D."/>
        </authorList>
    </citation>
    <scope>NUCLEOTIDE SEQUENCE [LARGE SCALE GENOMIC DNA]</scope>
    <source>
        <strain evidence="5 6">4249</strain>
    </source>
</reference>
<dbReference type="PRINTS" id="PR00032">
    <property type="entry name" value="HTHARAC"/>
</dbReference>
<dbReference type="Pfam" id="PF06445">
    <property type="entry name" value="GyrI-like"/>
    <property type="match status" value="1"/>
</dbReference>
<dbReference type="Proteomes" id="UP001265700">
    <property type="component" value="Unassembled WGS sequence"/>
</dbReference>
<dbReference type="SUPFAM" id="SSF55136">
    <property type="entry name" value="Probable bacterial effector-binding domain"/>
    <property type="match status" value="1"/>
</dbReference>
<evidence type="ECO:0000256" key="2">
    <source>
        <dbReference type="ARBA" id="ARBA00023125"/>
    </source>
</evidence>
<keyword evidence="6" id="KW-1185">Reference proteome</keyword>
<feature type="domain" description="HTH araC/xylS-type" evidence="4">
    <location>
        <begin position="15"/>
        <end position="113"/>
    </location>
</feature>
<dbReference type="InterPro" id="IPR018062">
    <property type="entry name" value="HTH_AraC-typ_CS"/>
</dbReference>
<gene>
    <name evidence="5" type="ORF">J2W49_000679</name>
</gene>
<evidence type="ECO:0000313" key="6">
    <source>
        <dbReference type="Proteomes" id="UP001265700"/>
    </source>
</evidence>
<dbReference type="InterPro" id="IPR010499">
    <property type="entry name" value="AraC_E-bd"/>
</dbReference>
<dbReference type="PROSITE" id="PS01124">
    <property type="entry name" value="HTH_ARAC_FAMILY_2"/>
    <property type="match status" value="1"/>
</dbReference>
<dbReference type="SMART" id="SM00342">
    <property type="entry name" value="HTH_ARAC"/>
    <property type="match status" value="1"/>
</dbReference>
<dbReference type="InterPro" id="IPR029442">
    <property type="entry name" value="GyrI-like"/>
</dbReference>
<dbReference type="PROSITE" id="PS00041">
    <property type="entry name" value="HTH_ARAC_FAMILY_1"/>
    <property type="match status" value="1"/>
</dbReference>
<evidence type="ECO:0000256" key="3">
    <source>
        <dbReference type="ARBA" id="ARBA00023163"/>
    </source>
</evidence>
<sequence>MPSTPNWVDYRAQLTRVTAHIHDHLAEPLDLAELAVVADLSPYHWHRVYHALIGETVAATVRRVRLHRASGYLAQTALTVTEIARRCGYPNAQSFTRAFRQRFGQSPQAWRDTRTDDLPWQDANPQPARGWPVEVRYVPIIELAGMPHRGSYMRIGKAFESSQIHLAAQGLMRQDTRWVGQYHDDPFAYPEAQLNSRAGLSLPPGAQVEPPLQRFTAGGTPCAVLRYQGPYPNMRDAYRWLYGTWLVASGHALADQPVFEEYHNNPRTSSPADLLTDICLPLAASTGSGAV</sequence>
<dbReference type="InterPro" id="IPR009057">
    <property type="entry name" value="Homeodomain-like_sf"/>
</dbReference>
<dbReference type="EMBL" id="JAVDWU010000001">
    <property type="protein sequence ID" value="MDR7148751.1"/>
    <property type="molecule type" value="Genomic_DNA"/>
</dbReference>
<keyword evidence="3" id="KW-0804">Transcription</keyword>
<dbReference type="Gene3D" id="1.10.10.60">
    <property type="entry name" value="Homeodomain-like"/>
    <property type="match status" value="1"/>
</dbReference>
<comment type="caution">
    <text evidence="5">The sequence shown here is derived from an EMBL/GenBank/DDBJ whole genome shotgun (WGS) entry which is preliminary data.</text>
</comment>
<dbReference type="InterPro" id="IPR011256">
    <property type="entry name" value="Reg_factor_effector_dom_sf"/>
</dbReference>
<evidence type="ECO:0000256" key="1">
    <source>
        <dbReference type="ARBA" id="ARBA00023015"/>
    </source>
</evidence>
<evidence type="ECO:0000313" key="5">
    <source>
        <dbReference type="EMBL" id="MDR7148751.1"/>
    </source>
</evidence>
<dbReference type="PANTHER" id="PTHR40055">
    <property type="entry name" value="TRANSCRIPTIONAL REGULATOR YGIV-RELATED"/>
    <property type="match status" value="1"/>
</dbReference>
<dbReference type="InterPro" id="IPR020449">
    <property type="entry name" value="Tscrpt_reg_AraC-type_HTH"/>
</dbReference>
<dbReference type="SMART" id="SM00871">
    <property type="entry name" value="AraC_E_bind"/>
    <property type="match status" value="1"/>
</dbReference>
<accession>A0ABU1WHL0</accession>
<dbReference type="Gene3D" id="3.20.80.10">
    <property type="entry name" value="Regulatory factor, effector binding domain"/>
    <property type="match status" value="1"/>
</dbReference>
<dbReference type="Pfam" id="PF12833">
    <property type="entry name" value="HTH_18"/>
    <property type="match status" value="1"/>
</dbReference>
<name>A0ABU1WHL0_9BURK</name>
<dbReference type="InterPro" id="IPR050908">
    <property type="entry name" value="SmbC-like"/>
</dbReference>
<dbReference type="SUPFAM" id="SSF46689">
    <property type="entry name" value="Homeodomain-like"/>
    <property type="match status" value="2"/>
</dbReference>
<proteinExistence type="predicted"/>
<keyword evidence="1" id="KW-0805">Transcription regulation</keyword>
<dbReference type="InterPro" id="IPR018060">
    <property type="entry name" value="HTH_AraC"/>
</dbReference>
<dbReference type="PANTHER" id="PTHR40055:SF1">
    <property type="entry name" value="TRANSCRIPTIONAL REGULATOR YGIV-RELATED"/>
    <property type="match status" value="1"/>
</dbReference>
<protein>
    <submittedName>
        <fullName evidence="5">AraC family transcriptional regulator</fullName>
    </submittedName>
</protein>
<organism evidence="5 6">
    <name type="scientific">Hydrogenophaga palleronii</name>
    <dbReference type="NCBI Taxonomy" id="65655"/>
    <lineage>
        <taxon>Bacteria</taxon>
        <taxon>Pseudomonadati</taxon>
        <taxon>Pseudomonadota</taxon>
        <taxon>Betaproteobacteria</taxon>
        <taxon>Burkholderiales</taxon>
        <taxon>Comamonadaceae</taxon>
        <taxon>Hydrogenophaga</taxon>
    </lineage>
</organism>
<dbReference type="RefSeq" id="WP_310311599.1">
    <property type="nucleotide sequence ID" value="NZ_JAVDWU010000001.1"/>
</dbReference>
<evidence type="ECO:0000259" key="4">
    <source>
        <dbReference type="PROSITE" id="PS01124"/>
    </source>
</evidence>
<keyword evidence="2" id="KW-0238">DNA-binding</keyword>